<reference evidence="6" key="1">
    <citation type="journal article" date="2023" name="Commun. Biol.">
        <title>Genome analysis of Parmales, the sister group of diatoms, reveals the evolutionary specialization of diatoms from phago-mixotrophs to photoautotrophs.</title>
        <authorList>
            <person name="Ban H."/>
            <person name="Sato S."/>
            <person name="Yoshikawa S."/>
            <person name="Yamada K."/>
            <person name="Nakamura Y."/>
            <person name="Ichinomiya M."/>
            <person name="Sato N."/>
            <person name="Blanc-Mathieu R."/>
            <person name="Endo H."/>
            <person name="Kuwata A."/>
            <person name="Ogata H."/>
        </authorList>
    </citation>
    <scope>NUCLEOTIDE SEQUENCE [LARGE SCALE GENOMIC DNA]</scope>
    <source>
        <strain evidence="6">NIES 3701</strain>
    </source>
</reference>
<keyword evidence="3" id="KW-0732">Signal</keyword>
<dbReference type="EMBL" id="BRXY01000006">
    <property type="protein sequence ID" value="GMH51750.1"/>
    <property type="molecule type" value="Genomic_DNA"/>
</dbReference>
<dbReference type="PANTHER" id="PTHR46826">
    <property type="match status" value="1"/>
</dbReference>
<feature type="transmembrane region" description="Helical" evidence="2">
    <location>
        <begin position="185"/>
        <end position="207"/>
    </location>
</feature>
<dbReference type="InterPro" id="IPR032816">
    <property type="entry name" value="VTT_dom"/>
</dbReference>
<evidence type="ECO:0000256" key="1">
    <source>
        <dbReference type="SAM" id="MobiDB-lite"/>
    </source>
</evidence>
<feature type="domain" description="VTT" evidence="4">
    <location>
        <begin position="189"/>
        <end position="309"/>
    </location>
</feature>
<evidence type="ECO:0000256" key="3">
    <source>
        <dbReference type="SAM" id="SignalP"/>
    </source>
</evidence>
<feature type="signal peptide" evidence="3">
    <location>
        <begin position="1"/>
        <end position="17"/>
    </location>
</feature>
<name>A0A9W6ZK48_9STRA</name>
<protein>
    <recommendedName>
        <fullName evidence="4">VTT domain-containing protein</fullName>
    </recommendedName>
</protein>
<proteinExistence type="predicted"/>
<keyword evidence="2" id="KW-0472">Membrane</keyword>
<dbReference type="Pfam" id="PF09335">
    <property type="entry name" value="VTT_dom"/>
    <property type="match status" value="1"/>
</dbReference>
<feature type="transmembrane region" description="Helical" evidence="2">
    <location>
        <begin position="161"/>
        <end position="178"/>
    </location>
</feature>
<keyword evidence="6" id="KW-1185">Reference proteome</keyword>
<evidence type="ECO:0000313" key="6">
    <source>
        <dbReference type="Proteomes" id="UP001165085"/>
    </source>
</evidence>
<gene>
    <name evidence="5" type="ORF">TrST_g8700</name>
</gene>
<feature type="chain" id="PRO_5040960303" description="VTT domain-containing protein" evidence="3">
    <location>
        <begin position="18"/>
        <end position="480"/>
    </location>
</feature>
<sequence>MLRQLFILLLLIARASSFAPPPISRQTPHPLMKAVTPPSLSHTSLYSSISPEQTRETLTKVWESRRKIIRSTLSTATAIRSELSPPEDEDEDEVEAATPESIAKQSLAVTTFAAVAASVIIRVGGRGAIIGGLGVAPPETFNSGPFPDIYNAISNLHCTDPASYASAILLLLPIWIGLRVFMLDYVAIPIAFLAGITFNNVLLGAVITSSLSLTGSSVGFLLARYTPWGAKACEKITKSNPAVRGVNKLVVKEPIKTVFTARLAPLLPIPIGGYNYIYGGLTSIRYADFALGTWLGGLKPYLLDAYLGKLSFEMTGGPDSLKDSVDDWVLVAVVAVAVGVGALASNMVGEGWEEVKSEIEAEERRKKLDPESADTSEEDWLSKFRLPWADEWEAAEKRIMKVVEREYELKLFEDKDDEIPNGNNPNPALDPDAPEAGGALDLKSMTMESIAFSFIMFSVLWKYGDPKSDVDTSLQLLLPF</sequence>
<feature type="compositionally biased region" description="Acidic residues" evidence="1">
    <location>
        <begin position="85"/>
        <end position="95"/>
    </location>
</feature>
<evidence type="ECO:0000313" key="5">
    <source>
        <dbReference type="EMBL" id="GMH51750.1"/>
    </source>
</evidence>
<evidence type="ECO:0000259" key="4">
    <source>
        <dbReference type="Pfam" id="PF09335"/>
    </source>
</evidence>
<comment type="caution">
    <text evidence="5">The sequence shown here is derived from an EMBL/GenBank/DDBJ whole genome shotgun (WGS) entry which is preliminary data.</text>
</comment>
<organism evidence="5 6">
    <name type="scientific">Triparma strigata</name>
    <dbReference type="NCBI Taxonomy" id="1606541"/>
    <lineage>
        <taxon>Eukaryota</taxon>
        <taxon>Sar</taxon>
        <taxon>Stramenopiles</taxon>
        <taxon>Ochrophyta</taxon>
        <taxon>Bolidophyceae</taxon>
        <taxon>Parmales</taxon>
        <taxon>Triparmaceae</taxon>
        <taxon>Triparma</taxon>
    </lineage>
</organism>
<feature type="region of interest" description="Disordered" evidence="1">
    <location>
        <begin position="79"/>
        <end position="99"/>
    </location>
</feature>
<dbReference type="InterPro" id="IPR053240">
    <property type="entry name" value="VTT_domain"/>
</dbReference>
<keyword evidence="2" id="KW-1133">Transmembrane helix</keyword>
<dbReference type="OrthoDB" id="166803at2759"/>
<keyword evidence="2" id="KW-0812">Transmembrane</keyword>
<feature type="region of interest" description="Disordered" evidence="1">
    <location>
        <begin position="414"/>
        <end position="437"/>
    </location>
</feature>
<accession>A0A9W6ZK48</accession>
<dbReference type="PANTHER" id="PTHR46826:SF1">
    <property type="entry name" value="TVP38_TMEM64 FAMILY MEMBRANE PROTEIN YDJX"/>
    <property type="match status" value="1"/>
</dbReference>
<dbReference type="Proteomes" id="UP001165085">
    <property type="component" value="Unassembled WGS sequence"/>
</dbReference>
<evidence type="ECO:0000256" key="2">
    <source>
        <dbReference type="SAM" id="Phobius"/>
    </source>
</evidence>
<feature type="compositionally biased region" description="Low complexity" evidence="1">
    <location>
        <begin position="420"/>
        <end position="431"/>
    </location>
</feature>
<dbReference type="AlphaFoldDB" id="A0A9W6ZK48"/>